<evidence type="ECO:0000256" key="1">
    <source>
        <dbReference type="ARBA" id="ARBA00023015"/>
    </source>
</evidence>
<dbReference type="NCBIfam" id="NF008723">
    <property type="entry name" value="PRK11718.1"/>
    <property type="match status" value="1"/>
</dbReference>
<dbReference type="Gene3D" id="1.20.120.1370">
    <property type="entry name" value="Regulator of RNA polymerase sigma(70) subunit, domain 4"/>
    <property type="match status" value="1"/>
</dbReference>
<dbReference type="PIRSF" id="PIRSF016548">
    <property type="entry name" value="Rsd_AlgQ"/>
    <property type="match status" value="1"/>
</dbReference>
<organism evidence="4 5">
    <name type="scientific">Lacimicrobium alkaliphilum</name>
    <dbReference type="NCBI Taxonomy" id="1526571"/>
    <lineage>
        <taxon>Bacteria</taxon>
        <taxon>Pseudomonadati</taxon>
        <taxon>Pseudomonadota</taxon>
        <taxon>Gammaproteobacteria</taxon>
        <taxon>Alteromonadales</taxon>
        <taxon>Alteromonadaceae</taxon>
        <taxon>Lacimicrobium</taxon>
    </lineage>
</organism>
<dbReference type="Proteomes" id="UP000068447">
    <property type="component" value="Chromosome"/>
</dbReference>
<reference evidence="4 5" key="1">
    <citation type="submission" date="2015-12" db="EMBL/GenBank/DDBJ databases">
        <title>Complete genome of Lacimicrobium alkaliphilum KCTC 32984.</title>
        <authorList>
            <person name="Kim S.-G."/>
            <person name="Lee Y.-J."/>
        </authorList>
    </citation>
    <scope>NUCLEOTIDE SEQUENCE [LARGE SCALE GENOMIC DNA]</scope>
    <source>
        <strain evidence="4 5">YelD216</strain>
    </source>
</reference>
<dbReference type="InterPro" id="IPR038309">
    <property type="entry name" value="Rsd/AlgQ_sf"/>
</dbReference>
<dbReference type="GO" id="GO:0006355">
    <property type="term" value="P:regulation of DNA-templated transcription"/>
    <property type="evidence" value="ECO:0007669"/>
    <property type="project" value="InterPro"/>
</dbReference>
<evidence type="ECO:0000313" key="4">
    <source>
        <dbReference type="EMBL" id="ALT00022.1"/>
    </source>
</evidence>
<evidence type="ECO:0000313" key="5">
    <source>
        <dbReference type="Proteomes" id="UP000068447"/>
    </source>
</evidence>
<evidence type="ECO:0000256" key="3">
    <source>
        <dbReference type="RuleBase" id="RU004409"/>
    </source>
</evidence>
<dbReference type="STRING" id="1526571.AT746_18275"/>
<evidence type="ECO:0000256" key="2">
    <source>
        <dbReference type="ARBA" id="ARBA00023163"/>
    </source>
</evidence>
<keyword evidence="5" id="KW-1185">Reference proteome</keyword>
<accession>A0A0U3BEH2</accession>
<dbReference type="InterPro" id="IPR007448">
    <property type="entry name" value="Sigma70_reg_Rsd_AlgQ"/>
</dbReference>
<name>A0A0U3BEH2_9ALTE</name>
<dbReference type="OrthoDB" id="5567237at2"/>
<dbReference type="Pfam" id="PF04353">
    <property type="entry name" value="Rsd_AlgQ"/>
    <property type="match status" value="1"/>
</dbReference>
<dbReference type="RefSeq" id="WP_062483382.1">
    <property type="nucleotide sequence ID" value="NZ_CP013650.1"/>
</dbReference>
<keyword evidence="1 3" id="KW-0805">Transcription regulation</keyword>
<gene>
    <name evidence="4" type="ORF">AT746_18275</name>
</gene>
<dbReference type="AlphaFoldDB" id="A0A0U3BEH2"/>
<dbReference type="EMBL" id="CP013650">
    <property type="protein sequence ID" value="ALT00022.1"/>
    <property type="molecule type" value="Genomic_DNA"/>
</dbReference>
<comment type="similarity">
    <text evidence="3">Belongs to the Rsd/AlgQ family.</text>
</comment>
<sequence>MLTKVEHAEQQWGGAHHAIDKWLEGRRKLLVQYCELAGLPPFERDHTALPASEAIETFCELLVDYVSAGHFEFYDRIVESAEGNGMGKALSEEVYPRISDTTDQALSFNDHYAQIDKDQDMQHFDQHLSNLGQAMEERFELEDRLIQTLYKEHL</sequence>
<dbReference type="KEGG" id="lal:AT746_18275"/>
<protein>
    <submittedName>
        <fullName evidence="4">Anti-sigma factor</fullName>
    </submittedName>
</protein>
<keyword evidence="2 3" id="KW-0804">Transcription</keyword>
<proteinExistence type="inferred from homology"/>